<dbReference type="PANTHER" id="PTHR47027:SF20">
    <property type="entry name" value="REVERSE TRANSCRIPTASE-LIKE PROTEIN WITH RNA-DIRECTED DNA POLYMERASE DOMAIN"/>
    <property type="match status" value="1"/>
</dbReference>
<dbReference type="Pfam" id="PF00078">
    <property type="entry name" value="RVT_1"/>
    <property type="match status" value="1"/>
</dbReference>
<dbReference type="EMBL" id="KZ149907">
    <property type="protein sequence ID" value="PZC78256.1"/>
    <property type="molecule type" value="Genomic_DNA"/>
</dbReference>
<dbReference type="InterPro" id="IPR043128">
    <property type="entry name" value="Rev_trsase/Diguanyl_cyclase"/>
</dbReference>
<sequence length="1040" mass="120089">MGSQGVYGVPNIIFRDPSQPLLLVVHPAKQQTRLWRPTHQPCTGPAWWDTVQTPMSYTPTVRPQVPGGPSGRAVSDGSQPGAGTRGVYNLRAGSIPRQTTPANVSLDTESLNVLTYNVRTLLKNERLVELENSLKDIRWDIIGLSEVRRDGELTEERDDNIFFHVGTDNGLHGVGFLVSKKWKNNIIEFRGYSERVAVIKFRLTNTKTLTLVQTYAPTSAYSDDEVEDYYDLLNKACDDNRGTFNMVLGDFNAKIGARQHQDDGKIIGPHGLGTRNERGSRLLQFAFGQMLSISNTFFTKKPQRRWTWISPDGKTRNEIDFILSSCKYIVKDVGIINKIKFSSDHRPLRAKLTFNFKIHRQHLFRNRIKTLNKQIILGNYEDFELELKNSFSLLHNSIGDAQKQYDTILESIRTATNKIKIKRPKTNKLTHNTLILIDRRRDSVRQTDEYRELDKRVKRNIRKDLRNHSTKSIKIALERGGSLRSAKDGISKNKTWLTCLRDRDGIKQYSREKISHICTDFFKTLYADSSRLSEPIEYLRPDISPIIGGEVDVALKSLKYNKSPGDDGISTEILKLFKNTLIPHITNLFNSILFTGQIPLQFTHSNIIILHKKGDKTDINNYRPISLISHLYKLFIKVIHNRIREHLDQHQPIEQAGFRPSFSTTDHLFTLNQIIEKYNEYHKPLYLAFVDYSKAFDSLKHTAIFTSLRAQNVNETYIKLLELIYRASTASVKLLSPGPTFHIEKGVKQGDPLSPNLFTCTLEEVFKKLTVPWTSKGIAIGSKRLTNLRFADDIVLFASTSEELQQMLQDLSMASREVGLQMNMNKTQTMTNSTKRRVEVDGQALHYVDEYIYMGQLVSFENRKQREIDRRIENAWKSYWSMKHYMKGDLPLSLKRKLVDMCILPVLTYGAQTWSLTECQKSKLKVCQRAMERSLLGIKRTDRIRNTVIRSRTGVADVGQKAATLKWNWAGHVSRMHPERWATIITQWTPQDGHRRRGRPRKRWRDEIDAYRPDWWTRSKDREEWKRDGEAFAQQWDTTG</sequence>
<name>A0A2W1BZV1_HELAM</name>
<dbReference type="OrthoDB" id="410104at2759"/>
<dbReference type="InterPro" id="IPR000477">
    <property type="entry name" value="RT_dom"/>
</dbReference>
<dbReference type="GO" id="GO:0071897">
    <property type="term" value="P:DNA biosynthetic process"/>
    <property type="evidence" value="ECO:0007669"/>
    <property type="project" value="UniProtKB-ARBA"/>
</dbReference>
<dbReference type="CDD" id="cd01650">
    <property type="entry name" value="RT_nLTR_like"/>
    <property type="match status" value="1"/>
</dbReference>
<dbReference type="Proteomes" id="UP000249218">
    <property type="component" value="Unassembled WGS sequence"/>
</dbReference>
<dbReference type="CDD" id="cd09076">
    <property type="entry name" value="L1-EN"/>
    <property type="match status" value="1"/>
</dbReference>
<dbReference type="InterPro" id="IPR036691">
    <property type="entry name" value="Endo/exonu/phosph_ase_sf"/>
</dbReference>
<reference evidence="3 4" key="1">
    <citation type="journal article" date="2017" name="BMC Biol.">
        <title>Genomic innovations, transcriptional plasticity and gene loss underlying the evolution and divergence of two highly polyphagous and invasive Helicoverpa pest species.</title>
        <authorList>
            <person name="Pearce S.L."/>
            <person name="Clarke D.F."/>
            <person name="East P.D."/>
            <person name="Elfekih S."/>
            <person name="Gordon K.H."/>
            <person name="Jermiin L.S."/>
            <person name="McGaughran A."/>
            <person name="Oakeshott J.G."/>
            <person name="Papanikolaou A."/>
            <person name="Perera O.P."/>
            <person name="Rane R.V."/>
            <person name="Richards S."/>
            <person name="Tay W.T."/>
            <person name="Walsh T.K."/>
            <person name="Anderson A."/>
            <person name="Anderson C.J."/>
            <person name="Asgari S."/>
            <person name="Board P.G."/>
            <person name="Bretschneider A."/>
            <person name="Campbell P.M."/>
            <person name="Chertemps T."/>
            <person name="Christeller J.T."/>
            <person name="Coppin C.W."/>
            <person name="Downes S.J."/>
            <person name="Duan G."/>
            <person name="Farnsworth C.A."/>
            <person name="Good R.T."/>
            <person name="Han L.B."/>
            <person name="Han Y.C."/>
            <person name="Hatje K."/>
            <person name="Horne I."/>
            <person name="Huang Y.P."/>
            <person name="Hughes D.S."/>
            <person name="Jacquin-Joly E."/>
            <person name="James W."/>
            <person name="Jhangiani S."/>
            <person name="Kollmar M."/>
            <person name="Kuwar S.S."/>
            <person name="Li S."/>
            <person name="Liu N.Y."/>
            <person name="Maibeche M.T."/>
            <person name="Miller J.R."/>
            <person name="Montagne N."/>
            <person name="Perry T."/>
            <person name="Qu J."/>
            <person name="Song S.V."/>
            <person name="Sutton G.G."/>
            <person name="Vogel H."/>
            <person name="Walenz B.P."/>
            <person name="Xu W."/>
            <person name="Zhang H.J."/>
            <person name="Zou Z."/>
            <person name="Batterham P."/>
            <person name="Edwards O.R."/>
            <person name="Feyereisen R."/>
            <person name="Gibbs R.A."/>
            <person name="Heckel D.G."/>
            <person name="McGrath A."/>
            <person name="Robin C."/>
            <person name="Scherer S.E."/>
            <person name="Worley K.C."/>
            <person name="Wu Y.D."/>
        </authorList>
    </citation>
    <scope>NUCLEOTIDE SEQUENCE [LARGE SCALE GENOMIC DNA]</scope>
    <source>
        <strain evidence="3">Harm_GR_Male_#8</strain>
        <tissue evidence="3">Whole organism</tissue>
    </source>
</reference>
<keyword evidence="4" id="KW-1185">Reference proteome</keyword>
<dbReference type="Gene3D" id="3.30.70.270">
    <property type="match status" value="1"/>
</dbReference>
<dbReference type="PROSITE" id="PS50878">
    <property type="entry name" value="RT_POL"/>
    <property type="match status" value="1"/>
</dbReference>
<protein>
    <recommendedName>
        <fullName evidence="2">Reverse transcriptase domain-containing protein</fullName>
    </recommendedName>
</protein>
<dbReference type="Pfam" id="PF03372">
    <property type="entry name" value="Exo_endo_phos"/>
    <property type="match status" value="1"/>
</dbReference>
<dbReference type="SUPFAM" id="SSF56219">
    <property type="entry name" value="DNase I-like"/>
    <property type="match status" value="1"/>
</dbReference>
<dbReference type="GO" id="GO:0003824">
    <property type="term" value="F:catalytic activity"/>
    <property type="evidence" value="ECO:0007669"/>
    <property type="project" value="InterPro"/>
</dbReference>
<dbReference type="AlphaFoldDB" id="A0A2W1BZV1"/>
<evidence type="ECO:0000313" key="3">
    <source>
        <dbReference type="EMBL" id="PZC78256.1"/>
    </source>
</evidence>
<organism evidence="3 4">
    <name type="scientific">Helicoverpa armigera</name>
    <name type="common">Cotton bollworm</name>
    <name type="synonym">Heliothis armigera</name>
    <dbReference type="NCBI Taxonomy" id="29058"/>
    <lineage>
        <taxon>Eukaryota</taxon>
        <taxon>Metazoa</taxon>
        <taxon>Ecdysozoa</taxon>
        <taxon>Arthropoda</taxon>
        <taxon>Hexapoda</taxon>
        <taxon>Insecta</taxon>
        <taxon>Pterygota</taxon>
        <taxon>Neoptera</taxon>
        <taxon>Endopterygota</taxon>
        <taxon>Lepidoptera</taxon>
        <taxon>Glossata</taxon>
        <taxon>Ditrysia</taxon>
        <taxon>Noctuoidea</taxon>
        <taxon>Noctuidae</taxon>
        <taxon>Heliothinae</taxon>
        <taxon>Helicoverpa</taxon>
    </lineage>
</organism>
<evidence type="ECO:0000313" key="4">
    <source>
        <dbReference type="Proteomes" id="UP000249218"/>
    </source>
</evidence>
<dbReference type="InterPro" id="IPR005135">
    <property type="entry name" value="Endo/exonuclease/phosphatase"/>
</dbReference>
<evidence type="ECO:0000256" key="1">
    <source>
        <dbReference type="SAM" id="MobiDB-lite"/>
    </source>
</evidence>
<feature type="domain" description="Reverse transcriptase" evidence="2">
    <location>
        <begin position="591"/>
        <end position="858"/>
    </location>
</feature>
<proteinExistence type="predicted"/>
<dbReference type="InterPro" id="IPR043502">
    <property type="entry name" value="DNA/RNA_pol_sf"/>
</dbReference>
<accession>A0A2W1BZV1</accession>
<dbReference type="PANTHER" id="PTHR47027">
    <property type="entry name" value="REVERSE TRANSCRIPTASE DOMAIN-CONTAINING PROTEIN"/>
    <property type="match status" value="1"/>
</dbReference>
<gene>
    <name evidence="3" type="primary">HaOG202328</name>
    <name evidence="3" type="ORF">B5X24_HaOG202328</name>
</gene>
<evidence type="ECO:0000259" key="2">
    <source>
        <dbReference type="PROSITE" id="PS50878"/>
    </source>
</evidence>
<dbReference type="Gene3D" id="3.60.10.10">
    <property type="entry name" value="Endonuclease/exonuclease/phosphatase"/>
    <property type="match status" value="1"/>
</dbReference>
<feature type="region of interest" description="Disordered" evidence="1">
    <location>
        <begin position="61"/>
        <end position="82"/>
    </location>
</feature>
<dbReference type="SUPFAM" id="SSF56672">
    <property type="entry name" value="DNA/RNA polymerases"/>
    <property type="match status" value="1"/>
</dbReference>